<feature type="transmembrane region" description="Helical" evidence="1">
    <location>
        <begin position="74"/>
        <end position="90"/>
    </location>
</feature>
<dbReference type="EMBL" id="AJYA01000016">
    <property type="protein sequence ID" value="EIM77225.1"/>
    <property type="molecule type" value="Genomic_DNA"/>
</dbReference>
<dbReference type="AlphaFoldDB" id="I5C5X3"/>
<feature type="transmembrane region" description="Helical" evidence="1">
    <location>
        <begin position="48"/>
        <end position="68"/>
    </location>
</feature>
<evidence type="ECO:0000256" key="1">
    <source>
        <dbReference type="SAM" id="Phobius"/>
    </source>
</evidence>
<evidence type="ECO:0000313" key="2">
    <source>
        <dbReference type="EMBL" id="EIM77225.1"/>
    </source>
</evidence>
<keyword evidence="1" id="KW-0472">Membrane</keyword>
<keyword evidence="1" id="KW-0812">Transmembrane</keyword>
<protein>
    <submittedName>
        <fullName evidence="2">Uncharacterized protein</fullName>
    </submittedName>
</protein>
<dbReference type="STRING" id="1189621.A3SI_08114"/>
<name>I5C5X3_9BACT</name>
<gene>
    <name evidence="2" type="ORF">A3SI_08114</name>
</gene>
<reference evidence="2 3" key="1">
    <citation type="submission" date="2012-05" db="EMBL/GenBank/DDBJ databases">
        <title>Genome sequence of Nitritalea halalkaliphila LW7.</title>
        <authorList>
            <person name="Jangir P.K."/>
            <person name="Singh A."/>
            <person name="Shivaji S."/>
            <person name="Sharma R."/>
        </authorList>
    </citation>
    <scope>NUCLEOTIDE SEQUENCE [LARGE SCALE GENOMIC DNA]</scope>
    <source>
        <strain evidence="2 3">LW7</strain>
    </source>
</reference>
<dbReference type="Proteomes" id="UP000005551">
    <property type="component" value="Unassembled WGS sequence"/>
</dbReference>
<organism evidence="2 3">
    <name type="scientific">Nitritalea halalkaliphila LW7</name>
    <dbReference type="NCBI Taxonomy" id="1189621"/>
    <lineage>
        <taxon>Bacteria</taxon>
        <taxon>Pseudomonadati</taxon>
        <taxon>Bacteroidota</taxon>
        <taxon>Cytophagia</taxon>
        <taxon>Cytophagales</taxon>
        <taxon>Cyclobacteriaceae</taxon>
        <taxon>Nitritalea</taxon>
    </lineage>
</organism>
<accession>I5C5X3</accession>
<proteinExistence type="predicted"/>
<feature type="non-terminal residue" evidence="2">
    <location>
        <position position="91"/>
    </location>
</feature>
<keyword evidence="1" id="KW-1133">Transmembrane helix</keyword>
<sequence>MLVFEDFWPVFFFITAILFGFSIGKFFLLRLLSVIFGLGQMEFNHFFYLLRVLLFLGIFLMASGYMGWFPVSALILWVGEYVFLGFSGAFM</sequence>
<comment type="caution">
    <text evidence="2">The sequence shown here is derived from an EMBL/GenBank/DDBJ whole genome shotgun (WGS) entry which is preliminary data.</text>
</comment>
<feature type="transmembrane region" description="Helical" evidence="1">
    <location>
        <begin position="12"/>
        <end position="36"/>
    </location>
</feature>
<evidence type="ECO:0000313" key="3">
    <source>
        <dbReference type="Proteomes" id="UP000005551"/>
    </source>
</evidence>
<keyword evidence="3" id="KW-1185">Reference proteome</keyword>